<sequence length="31" mass="3864">MLRLWRLRRLSALFARYQFLVSKLENKIARN</sequence>
<protein>
    <submittedName>
        <fullName evidence="1">Uncharacterized protein</fullName>
    </submittedName>
</protein>
<evidence type="ECO:0000313" key="1">
    <source>
        <dbReference type="EMBL" id="JAD39449.1"/>
    </source>
</evidence>
<reference evidence="1" key="2">
    <citation type="journal article" date="2015" name="Data Brief">
        <title>Shoot transcriptome of the giant reed, Arundo donax.</title>
        <authorList>
            <person name="Barrero R.A."/>
            <person name="Guerrero F.D."/>
            <person name="Moolhuijzen P."/>
            <person name="Goolsby J.A."/>
            <person name="Tidwell J."/>
            <person name="Bellgard S.E."/>
            <person name="Bellgard M.I."/>
        </authorList>
    </citation>
    <scope>NUCLEOTIDE SEQUENCE</scope>
    <source>
        <tissue evidence="1">Shoot tissue taken approximately 20 cm above the soil surface</tissue>
    </source>
</reference>
<proteinExistence type="predicted"/>
<name>A0A0A8ZJ82_ARUDO</name>
<organism evidence="1">
    <name type="scientific">Arundo donax</name>
    <name type="common">Giant reed</name>
    <name type="synonym">Donax arundinaceus</name>
    <dbReference type="NCBI Taxonomy" id="35708"/>
    <lineage>
        <taxon>Eukaryota</taxon>
        <taxon>Viridiplantae</taxon>
        <taxon>Streptophyta</taxon>
        <taxon>Embryophyta</taxon>
        <taxon>Tracheophyta</taxon>
        <taxon>Spermatophyta</taxon>
        <taxon>Magnoliopsida</taxon>
        <taxon>Liliopsida</taxon>
        <taxon>Poales</taxon>
        <taxon>Poaceae</taxon>
        <taxon>PACMAD clade</taxon>
        <taxon>Arundinoideae</taxon>
        <taxon>Arundineae</taxon>
        <taxon>Arundo</taxon>
    </lineage>
</organism>
<dbReference type="AlphaFoldDB" id="A0A0A8ZJ82"/>
<reference evidence="1" key="1">
    <citation type="submission" date="2014-09" db="EMBL/GenBank/DDBJ databases">
        <authorList>
            <person name="Magalhaes I.L.F."/>
            <person name="Oliveira U."/>
            <person name="Santos F.R."/>
            <person name="Vidigal T.H.D.A."/>
            <person name="Brescovit A.D."/>
            <person name="Santos A.J."/>
        </authorList>
    </citation>
    <scope>NUCLEOTIDE SEQUENCE</scope>
    <source>
        <tissue evidence="1">Shoot tissue taken approximately 20 cm above the soil surface</tissue>
    </source>
</reference>
<accession>A0A0A8ZJ82</accession>
<dbReference type="EMBL" id="GBRH01258446">
    <property type="protein sequence ID" value="JAD39449.1"/>
    <property type="molecule type" value="Transcribed_RNA"/>
</dbReference>